<keyword evidence="2" id="KW-0805">Transcription regulation</keyword>
<dbReference type="SUPFAM" id="SSF88659">
    <property type="entry name" value="Sigma3 and sigma4 domains of RNA polymerase sigma factors"/>
    <property type="match status" value="1"/>
</dbReference>
<dbReference type="Pfam" id="PF08281">
    <property type="entry name" value="Sigma70_r4_2"/>
    <property type="match status" value="1"/>
</dbReference>
<sequence>MKNEIQNIWKDFHLELQKFIFLKVKNKEISEDILQDVFLKIQLNVHTLKDSSKLTSWVYQITRNSVIDHFRKNNSVLFLDNNDMAEDEVDLDFSRLSDCINSKINNLPDKYKQALLLTILKDFSQIELAEYLGISHSGAKSRVQRGKEKVKTQVLNCKNKDEMNLDDFSLQ</sequence>
<evidence type="ECO:0000256" key="4">
    <source>
        <dbReference type="ARBA" id="ARBA00023163"/>
    </source>
</evidence>
<accession>A0ABX7QHL3</accession>
<keyword evidence="3" id="KW-0731">Sigma factor</keyword>
<dbReference type="PANTHER" id="PTHR43133">
    <property type="entry name" value="RNA POLYMERASE ECF-TYPE SIGMA FACTO"/>
    <property type="match status" value="1"/>
</dbReference>
<reference evidence="7 8" key="1">
    <citation type="submission" date="2021-03" db="EMBL/GenBank/DDBJ databases">
        <title>Flavobacterium kribbensis sp. nov, an endophytic bacteria, isolated from soybean.</title>
        <authorList>
            <person name="Lee J."/>
            <person name="Seo J."/>
        </authorList>
    </citation>
    <scope>NUCLEOTIDE SEQUENCE [LARGE SCALE GENOMIC DNA]</scope>
    <source>
        <strain evidence="7 8">BB8</strain>
    </source>
</reference>
<dbReference type="Gene3D" id="1.10.1740.10">
    <property type="match status" value="1"/>
</dbReference>
<dbReference type="EMBL" id="CP071448">
    <property type="protein sequence ID" value="QSW89859.1"/>
    <property type="molecule type" value="Genomic_DNA"/>
</dbReference>
<comment type="similarity">
    <text evidence="1">Belongs to the sigma-70 factor family. ECF subfamily.</text>
</comment>
<dbReference type="InterPro" id="IPR013325">
    <property type="entry name" value="RNA_pol_sigma_r2"/>
</dbReference>
<evidence type="ECO:0000256" key="1">
    <source>
        <dbReference type="ARBA" id="ARBA00010641"/>
    </source>
</evidence>
<dbReference type="InterPro" id="IPR013249">
    <property type="entry name" value="RNA_pol_sigma70_r4_t2"/>
</dbReference>
<dbReference type="PANTHER" id="PTHR43133:SF62">
    <property type="entry name" value="RNA POLYMERASE SIGMA FACTOR SIGZ"/>
    <property type="match status" value="1"/>
</dbReference>
<proteinExistence type="inferred from homology"/>
<evidence type="ECO:0000256" key="2">
    <source>
        <dbReference type="ARBA" id="ARBA00023015"/>
    </source>
</evidence>
<evidence type="ECO:0000259" key="5">
    <source>
        <dbReference type="Pfam" id="PF04542"/>
    </source>
</evidence>
<keyword evidence="8" id="KW-1185">Reference proteome</keyword>
<organism evidence="7 8">
    <name type="scientific">Flavobacterium endoglycinae</name>
    <dbReference type="NCBI Taxonomy" id="2816357"/>
    <lineage>
        <taxon>Bacteria</taxon>
        <taxon>Pseudomonadati</taxon>
        <taxon>Bacteroidota</taxon>
        <taxon>Flavobacteriia</taxon>
        <taxon>Flavobacteriales</taxon>
        <taxon>Flavobacteriaceae</taxon>
        <taxon>Flavobacterium</taxon>
    </lineage>
</organism>
<dbReference type="InterPro" id="IPR013324">
    <property type="entry name" value="RNA_pol_sigma_r3/r4-like"/>
</dbReference>
<dbReference type="InterPro" id="IPR039425">
    <property type="entry name" value="RNA_pol_sigma-70-like"/>
</dbReference>
<evidence type="ECO:0000259" key="6">
    <source>
        <dbReference type="Pfam" id="PF08281"/>
    </source>
</evidence>
<dbReference type="Gene3D" id="1.10.10.10">
    <property type="entry name" value="Winged helix-like DNA-binding domain superfamily/Winged helix DNA-binding domain"/>
    <property type="match status" value="1"/>
</dbReference>
<dbReference type="NCBIfam" id="TIGR02937">
    <property type="entry name" value="sigma70-ECF"/>
    <property type="match status" value="1"/>
</dbReference>
<dbReference type="SUPFAM" id="SSF88946">
    <property type="entry name" value="Sigma2 domain of RNA polymerase sigma factors"/>
    <property type="match status" value="1"/>
</dbReference>
<keyword evidence="4" id="KW-0804">Transcription</keyword>
<feature type="domain" description="RNA polymerase sigma-70 region 2" evidence="5">
    <location>
        <begin position="23"/>
        <end position="74"/>
    </location>
</feature>
<feature type="domain" description="RNA polymerase sigma factor 70 region 4 type 2" evidence="6">
    <location>
        <begin position="98"/>
        <end position="149"/>
    </location>
</feature>
<dbReference type="InterPro" id="IPR014284">
    <property type="entry name" value="RNA_pol_sigma-70_dom"/>
</dbReference>
<protein>
    <submittedName>
        <fullName evidence="7">Sigma-70 family RNA polymerase sigma factor</fullName>
    </submittedName>
</protein>
<dbReference type="Pfam" id="PF04542">
    <property type="entry name" value="Sigma70_r2"/>
    <property type="match status" value="1"/>
</dbReference>
<gene>
    <name evidence="7" type="ORF">J0383_03355</name>
</gene>
<dbReference type="InterPro" id="IPR036388">
    <property type="entry name" value="WH-like_DNA-bd_sf"/>
</dbReference>
<name>A0ABX7QHL3_9FLAO</name>
<evidence type="ECO:0000313" key="8">
    <source>
        <dbReference type="Proteomes" id="UP000663440"/>
    </source>
</evidence>
<dbReference type="CDD" id="cd06171">
    <property type="entry name" value="Sigma70_r4"/>
    <property type="match status" value="1"/>
</dbReference>
<dbReference type="RefSeq" id="WP_207297038.1">
    <property type="nucleotide sequence ID" value="NZ_CP071448.1"/>
</dbReference>
<dbReference type="InterPro" id="IPR007627">
    <property type="entry name" value="RNA_pol_sigma70_r2"/>
</dbReference>
<evidence type="ECO:0000256" key="3">
    <source>
        <dbReference type="ARBA" id="ARBA00023082"/>
    </source>
</evidence>
<evidence type="ECO:0000313" key="7">
    <source>
        <dbReference type="EMBL" id="QSW89859.1"/>
    </source>
</evidence>
<dbReference type="Proteomes" id="UP000663440">
    <property type="component" value="Chromosome"/>
</dbReference>